<proteinExistence type="predicted"/>
<comment type="caution">
    <text evidence="1">The sequence shown here is derived from an EMBL/GenBank/DDBJ whole genome shotgun (WGS) entry which is preliminary data.</text>
</comment>
<protein>
    <submittedName>
        <fullName evidence="1">Uncharacterized protein</fullName>
    </submittedName>
</protein>
<organism evidence="1 2">
    <name type="scientific">Phaseolus coccineus</name>
    <name type="common">Scarlet runner bean</name>
    <name type="synonym">Phaseolus multiflorus</name>
    <dbReference type="NCBI Taxonomy" id="3886"/>
    <lineage>
        <taxon>Eukaryota</taxon>
        <taxon>Viridiplantae</taxon>
        <taxon>Streptophyta</taxon>
        <taxon>Embryophyta</taxon>
        <taxon>Tracheophyta</taxon>
        <taxon>Spermatophyta</taxon>
        <taxon>Magnoliopsida</taxon>
        <taxon>eudicotyledons</taxon>
        <taxon>Gunneridae</taxon>
        <taxon>Pentapetalae</taxon>
        <taxon>rosids</taxon>
        <taxon>fabids</taxon>
        <taxon>Fabales</taxon>
        <taxon>Fabaceae</taxon>
        <taxon>Papilionoideae</taxon>
        <taxon>50 kb inversion clade</taxon>
        <taxon>NPAAA clade</taxon>
        <taxon>indigoferoid/millettioid clade</taxon>
        <taxon>Phaseoleae</taxon>
        <taxon>Phaseolus</taxon>
    </lineage>
</organism>
<dbReference type="AlphaFoldDB" id="A0AAN9QL43"/>
<dbReference type="EMBL" id="JAYMYR010000010">
    <property type="protein sequence ID" value="KAK7335373.1"/>
    <property type="molecule type" value="Genomic_DNA"/>
</dbReference>
<name>A0AAN9QL43_PHACN</name>
<keyword evidence="2" id="KW-1185">Reference proteome</keyword>
<dbReference type="Proteomes" id="UP001374584">
    <property type="component" value="Unassembled WGS sequence"/>
</dbReference>
<evidence type="ECO:0000313" key="1">
    <source>
        <dbReference type="EMBL" id="KAK7335373.1"/>
    </source>
</evidence>
<accession>A0AAN9QL43</accession>
<gene>
    <name evidence="1" type="ORF">VNO80_27168</name>
</gene>
<dbReference type="Pfam" id="PF12609">
    <property type="entry name" value="DUF3774"/>
    <property type="match status" value="1"/>
</dbReference>
<reference evidence="1 2" key="1">
    <citation type="submission" date="2024-01" db="EMBL/GenBank/DDBJ databases">
        <title>The genomes of 5 underutilized Papilionoideae crops provide insights into root nodulation and disease resistanc.</title>
        <authorList>
            <person name="Jiang F."/>
        </authorList>
    </citation>
    <scope>NUCLEOTIDE SEQUENCE [LARGE SCALE GENOMIC DNA]</scope>
    <source>
        <strain evidence="1">JINMINGXINNONG_FW02</strain>
        <tissue evidence="1">Leaves</tissue>
    </source>
</reference>
<sequence>MMNGKMRMCKSESALRTLLPEKRVKRQISTFEHGLHKGESVIATQSNNVDGKKTEKAEKVMHLICWGPTLA</sequence>
<dbReference type="InterPro" id="IPR022251">
    <property type="entry name" value="DUF3774_wound-induced"/>
</dbReference>
<evidence type="ECO:0000313" key="2">
    <source>
        <dbReference type="Proteomes" id="UP001374584"/>
    </source>
</evidence>